<keyword evidence="3" id="KW-1185">Reference proteome</keyword>
<feature type="compositionally biased region" description="Basic and acidic residues" evidence="1">
    <location>
        <begin position="155"/>
        <end position="167"/>
    </location>
</feature>
<evidence type="ECO:0008006" key="4">
    <source>
        <dbReference type="Google" id="ProtNLM"/>
    </source>
</evidence>
<evidence type="ECO:0000256" key="1">
    <source>
        <dbReference type="SAM" id="MobiDB-lite"/>
    </source>
</evidence>
<evidence type="ECO:0000313" key="2">
    <source>
        <dbReference type="EMBL" id="KIM31044.1"/>
    </source>
</evidence>
<dbReference type="AlphaFoldDB" id="A0A0C3BFT5"/>
<protein>
    <recommendedName>
        <fullName evidence="4">PUB domain-containing protein</fullName>
    </recommendedName>
</protein>
<reference evidence="3" key="2">
    <citation type="submission" date="2015-01" db="EMBL/GenBank/DDBJ databases">
        <title>Evolutionary Origins and Diversification of the Mycorrhizal Mutualists.</title>
        <authorList>
            <consortium name="DOE Joint Genome Institute"/>
            <consortium name="Mycorrhizal Genomics Consortium"/>
            <person name="Kohler A."/>
            <person name="Kuo A."/>
            <person name="Nagy L.G."/>
            <person name="Floudas D."/>
            <person name="Copeland A."/>
            <person name="Barry K.W."/>
            <person name="Cichocki N."/>
            <person name="Veneault-Fourrey C."/>
            <person name="LaButti K."/>
            <person name="Lindquist E.A."/>
            <person name="Lipzen A."/>
            <person name="Lundell T."/>
            <person name="Morin E."/>
            <person name="Murat C."/>
            <person name="Riley R."/>
            <person name="Ohm R."/>
            <person name="Sun H."/>
            <person name="Tunlid A."/>
            <person name="Henrissat B."/>
            <person name="Grigoriev I.V."/>
            <person name="Hibbett D.S."/>
            <person name="Martin F."/>
        </authorList>
    </citation>
    <scope>NUCLEOTIDE SEQUENCE [LARGE SCALE GENOMIC DNA]</scope>
    <source>
        <strain evidence="3">MAFF 305830</strain>
    </source>
</reference>
<feature type="region of interest" description="Disordered" evidence="1">
    <location>
        <begin position="1"/>
        <end position="29"/>
    </location>
</feature>
<name>A0A0C3BFT5_SERVB</name>
<gene>
    <name evidence="2" type="ORF">M408DRAFT_327935</name>
</gene>
<evidence type="ECO:0000313" key="3">
    <source>
        <dbReference type="Proteomes" id="UP000054097"/>
    </source>
</evidence>
<feature type="compositionally biased region" description="Basic and acidic residues" evidence="1">
    <location>
        <begin position="175"/>
        <end position="195"/>
    </location>
</feature>
<reference evidence="2 3" key="1">
    <citation type="submission" date="2014-04" db="EMBL/GenBank/DDBJ databases">
        <authorList>
            <consortium name="DOE Joint Genome Institute"/>
            <person name="Kuo A."/>
            <person name="Zuccaro A."/>
            <person name="Kohler A."/>
            <person name="Nagy L.G."/>
            <person name="Floudas D."/>
            <person name="Copeland A."/>
            <person name="Barry K.W."/>
            <person name="Cichocki N."/>
            <person name="Veneault-Fourrey C."/>
            <person name="LaButti K."/>
            <person name="Lindquist E.A."/>
            <person name="Lipzen A."/>
            <person name="Lundell T."/>
            <person name="Morin E."/>
            <person name="Murat C."/>
            <person name="Sun H."/>
            <person name="Tunlid A."/>
            <person name="Henrissat B."/>
            <person name="Grigoriev I.V."/>
            <person name="Hibbett D.S."/>
            <person name="Martin F."/>
            <person name="Nordberg H.P."/>
            <person name="Cantor M.N."/>
            <person name="Hua S.X."/>
        </authorList>
    </citation>
    <scope>NUCLEOTIDE SEQUENCE [LARGE SCALE GENOMIC DNA]</scope>
    <source>
        <strain evidence="2 3">MAFF 305830</strain>
    </source>
</reference>
<accession>A0A0C3BFT5</accession>
<feature type="compositionally biased region" description="Polar residues" evidence="1">
    <location>
        <begin position="198"/>
        <end position="209"/>
    </location>
</feature>
<dbReference type="Proteomes" id="UP000054097">
    <property type="component" value="Unassembled WGS sequence"/>
</dbReference>
<dbReference type="HOGENOM" id="CLU_1316118_0_0_1"/>
<proteinExistence type="predicted"/>
<feature type="region of interest" description="Disordered" evidence="1">
    <location>
        <begin position="155"/>
        <end position="209"/>
    </location>
</feature>
<dbReference type="EMBL" id="KN824283">
    <property type="protein sequence ID" value="KIM31044.1"/>
    <property type="molecule type" value="Genomic_DNA"/>
</dbReference>
<sequence length="209" mass="23911">MSLLIPSNESDKREQALKAAQSRMSRSRPPRILRIEEAHDKVAFLQHVNRIRGAKAAPEALKNLELLHTIASDTLKAYNDMKPERRVKQSKVLDILDCEGSRDLFLKMGFRKRTIEMQELYTIASFAGRPQIAVALLSTAISVLETEIVRLREEEQARKDRAERERLAPLGAKEQALRNIEDDRRRVRNREKAPVESRFTTSSVPLGTK</sequence>
<organism evidence="2 3">
    <name type="scientific">Serendipita vermifera MAFF 305830</name>
    <dbReference type="NCBI Taxonomy" id="933852"/>
    <lineage>
        <taxon>Eukaryota</taxon>
        <taxon>Fungi</taxon>
        <taxon>Dikarya</taxon>
        <taxon>Basidiomycota</taxon>
        <taxon>Agaricomycotina</taxon>
        <taxon>Agaricomycetes</taxon>
        <taxon>Sebacinales</taxon>
        <taxon>Serendipitaceae</taxon>
        <taxon>Serendipita</taxon>
    </lineage>
</organism>